<dbReference type="NCBIfam" id="TIGR02532">
    <property type="entry name" value="IV_pilin_GFxxxE"/>
    <property type="match status" value="1"/>
</dbReference>
<dbReference type="Pfam" id="PF07963">
    <property type="entry name" value="N_methyl"/>
    <property type="match status" value="1"/>
</dbReference>
<keyword evidence="1" id="KW-1133">Transmembrane helix</keyword>
<evidence type="ECO:0008006" key="4">
    <source>
        <dbReference type="Google" id="ProtNLM"/>
    </source>
</evidence>
<accession>A0A2M6WAY1</accession>
<organism evidence="2 3">
    <name type="scientific">Candidatus Kuenenbacteria bacterium CG10_big_fil_rev_8_21_14_0_10_36_11</name>
    <dbReference type="NCBI Taxonomy" id="1974618"/>
    <lineage>
        <taxon>Bacteria</taxon>
        <taxon>Candidatus Kueneniibacteriota</taxon>
    </lineage>
</organism>
<comment type="caution">
    <text evidence="2">The sequence shown here is derived from an EMBL/GenBank/DDBJ whole genome shotgun (WGS) entry which is preliminary data.</text>
</comment>
<keyword evidence="1" id="KW-0812">Transmembrane</keyword>
<sequence>MGKKKIINNQQGFSLMELLVATSIFVIIALASLSIYVATLRASQKSLALTRVQQEAQLIMQVLAKKIRTSHVNYDYSGYVKPIINPEDELALTDLAGDTYVFKKTGASAAVSVNGAADKNISADNVNVTDLKFFINPTANPFITLDEPPNSTPYVTVILTLSSIKASQSATLTIQQTVPQRSGVEAE</sequence>
<evidence type="ECO:0000256" key="1">
    <source>
        <dbReference type="SAM" id="Phobius"/>
    </source>
</evidence>
<reference evidence="3" key="1">
    <citation type="submission" date="2017-09" db="EMBL/GenBank/DDBJ databases">
        <title>Depth-based differentiation of microbial function through sediment-hosted aquifers and enrichment of novel symbionts in the deep terrestrial subsurface.</title>
        <authorList>
            <person name="Probst A.J."/>
            <person name="Ladd B."/>
            <person name="Jarett J.K."/>
            <person name="Geller-Mcgrath D.E."/>
            <person name="Sieber C.M.K."/>
            <person name="Emerson J.B."/>
            <person name="Anantharaman K."/>
            <person name="Thomas B.C."/>
            <person name="Malmstrom R."/>
            <person name="Stieglmeier M."/>
            <person name="Klingl A."/>
            <person name="Woyke T."/>
            <person name="Ryan C.M."/>
            <person name="Banfield J.F."/>
        </authorList>
    </citation>
    <scope>NUCLEOTIDE SEQUENCE [LARGE SCALE GENOMIC DNA]</scope>
</reference>
<feature type="transmembrane region" description="Helical" evidence="1">
    <location>
        <begin position="12"/>
        <end position="37"/>
    </location>
</feature>
<name>A0A2M6WAY1_9BACT</name>
<evidence type="ECO:0000313" key="3">
    <source>
        <dbReference type="Proteomes" id="UP000231464"/>
    </source>
</evidence>
<dbReference type="InterPro" id="IPR012902">
    <property type="entry name" value="N_methyl_site"/>
</dbReference>
<evidence type="ECO:0000313" key="2">
    <source>
        <dbReference type="EMBL" id="PIT89835.1"/>
    </source>
</evidence>
<keyword evidence="1" id="KW-0472">Membrane</keyword>
<dbReference type="EMBL" id="PFBP01000029">
    <property type="protein sequence ID" value="PIT89835.1"/>
    <property type="molecule type" value="Genomic_DNA"/>
</dbReference>
<proteinExistence type="predicted"/>
<gene>
    <name evidence="2" type="ORF">COU23_01810</name>
</gene>
<protein>
    <recommendedName>
        <fullName evidence="4">Type II secretion system protein GspH</fullName>
    </recommendedName>
</protein>
<dbReference type="AlphaFoldDB" id="A0A2M6WAY1"/>
<dbReference type="Proteomes" id="UP000231464">
    <property type="component" value="Unassembled WGS sequence"/>
</dbReference>